<dbReference type="Proteomes" id="UP000821866">
    <property type="component" value="Chromosome 7"/>
</dbReference>
<protein>
    <submittedName>
        <fullName evidence="2">Uncharacterized protein</fullName>
    </submittedName>
</protein>
<dbReference type="EMBL" id="JABSTU010000009">
    <property type="protein sequence ID" value="KAH8021394.1"/>
    <property type="molecule type" value="Genomic_DNA"/>
</dbReference>
<keyword evidence="3" id="KW-1185">Reference proteome</keyword>
<organism evidence="2 3">
    <name type="scientific">Rhipicephalus microplus</name>
    <name type="common">Cattle tick</name>
    <name type="synonym">Boophilus microplus</name>
    <dbReference type="NCBI Taxonomy" id="6941"/>
    <lineage>
        <taxon>Eukaryota</taxon>
        <taxon>Metazoa</taxon>
        <taxon>Ecdysozoa</taxon>
        <taxon>Arthropoda</taxon>
        <taxon>Chelicerata</taxon>
        <taxon>Arachnida</taxon>
        <taxon>Acari</taxon>
        <taxon>Parasitiformes</taxon>
        <taxon>Ixodida</taxon>
        <taxon>Ixodoidea</taxon>
        <taxon>Ixodidae</taxon>
        <taxon>Rhipicephalinae</taxon>
        <taxon>Rhipicephalus</taxon>
        <taxon>Boophilus</taxon>
    </lineage>
</organism>
<reference evidence="2" key="1">
    <citation type="journal article" date="2020" name="Cell">
        <title>Large-Scale Comparative Analyses of Tick Genomes Elucidate Their Genetic Diversity and Vector Capacities.</title>
        <authorList>
            <consortium name="Tick Genome and Microbiome Consortium (TIGMIC)"/>
            <person name="Jia N."/>
            <person name="Wang J."/>
            <person name="Shi W."/>
            <person name="Du L."/>
            <person name="Sun Y."/>
            <person name="Zhan W."/>
            <person name="Jiang J.F."/>
            <person name="Wang Q."/>
            <person name="Zhang B."/>
            <person name="Ji P."/>
            <person name="Bell-Sakyi L."/>
            <person name="Cui X.M."/>
            <person name="Yuan T.T."/>
            <person name="Jiang B.G."/>
            <person name="Yang W.F."/>
            <person name="Lam T.T."/>
            <person name="Chang Q.C."/>
            <person name="Ding S.J."/>
            <person name="Wang X.J."/>
            <person name="Zhu J.G."/>
            <person name="Ruan X.D."/>
            <person name="Zhao L."/>
            <person name="Wei J.T."/>
            <person name="Ye R.Z."/>
            <person name="Que T.C."/>
            <person name="Du C.H."/>
            <person name="Zhou Y.H."/>
            <person name="Cheng J.X."/>
            <person name="Dai P.F."/>
            <person name="Guo W.B."/>
            <person name="Han X.H."/>
            <person name="Huang E.J."/>
            <person name="Li L.F."/>
            <person name="Wei W."/>
            <person name="Gao Y.C."/>
            <person name="Liu J.Z."/>
            <person name="Shao H.Z."/>
            <person name="Wang X."/>
            <person name="Wang C.C."/>
            <person name="Yang T.C."/>
            <person name="Huo Q.B."/>
            <person name="Li W."/>
            <person name="Chen H.Y."/>
            <person name="Chen S.E."/>
            <person name="Zhou L.G."/>
            <person name="Ni X.B."/>
            <person name="Tian J.H."/>
            <person name="Sheng Y."/>
            <person name="Liu T."/>
            <person name="Pan Y.S."/>
            <person name="Xia L.Y."/>
            <person name="Li J."/>
            <person name="Zhao F."/>
            <person name="Cao W.C."/>
        </authorList>
    </citation>
    <scope>NUCLEOTIDE SEQUENCE</scope>
    <source>
        <strain evidence="2">Rmic-2018</strain>
    </source>
</reference>
<proteinExistence type="predicted"/>
<comment type="caution">
    <text evidence="2">The sequence shown here is derived from an EMBL/GenBank/DDBJ whole genome shotgun (WGS) entry which is preliminary data.</text>
</comment>
<sequence>MRVCGVASPSKDHECTPRCHLCGKEHVTGDIRSKELFRTPHRVKKRPCEMKLEEARGQEERRKAEADTPRHSRTDGVQDRPTRQSKHCSESRTRSESLPQLPPLEKQRVSHKARHDSGDCAPEKSKFTGPQWRAGLYERFSTSSMSTEATSPKFPHDDNLREQIRFVIREEMRMMFPTSRPEVSSLPTVIKKEVQHVLGMHGPCQAIKEPEVMTYAATAHHGPRTPALCQDAMMPQHCPPSTCAHSRPPLPARGAPRKTDI</sequence>
<reference evidence="2" key="2">
    <citation type="submission" date="2021-09" db="EMBL/GenBank/DDBJ databases">
        <authorList>
            <person name="Jia N."/>
            <person name="Wang J."/>
            <person name="Shi W."/>
            <person name="Du L."/>
            <person name="Sun Y."/>
            <person name="Zhan W."/>
            <person name="Jiang J."/>
            <person name="Wang Q."/>
            <person name="Zhang B."/>
            <person name="Ji P."/>
            <person name="Sakyi L.B."/>
            <person name="Cui X."/>
            <person name="Yuan T."/>
            <person name="Jiang B."/>
            <person name="Yang W."/>
            <person name="Lam T.T.-Y."/>
            <person name="Chang Q."/>
            <person name="Ding S."/>
            <person name="Wang X."/>
            <person name="Zhu J."/>
            <person name="Ruan X."/>
            <person name="Zhao L."/>
            <person name="Wei J."/>
            <person name="Que T."/>
            <person name="Du C."/>
            <person name="Cheng J."/>
            <person name="Dai P."/>
            <person name="Han X."/>
            <person name="Huang E."/>
            <person name="Gao Y."/>
            <person name="Liu J."/>
            <person name="Shao H."/>
            <person name="Ye R."/>
            <person name="Li L."/>
            <person name="Wei W."/>
            <person name="Wang X."/>
            <person name="Wang C."/>
            <person name="Huo Q."/>
            <person name="Li W."/>
            <person name="Guo W."/>
            <person name="Chen H."/>
            <person name="Chen S."/>
            <person name="Zhou L."/>
            <person name="Zhou L."/>
            <person name="Ni X."/>
            <person name="Tian J."/>
            <person name="Zhou Y."/>
            <person name="Sheng Y."/>
            <person name="Liu T."/>
            <person name="Pan Y."/>
            <person name="Xia L."/>
            <person name="Li J."/>
            <person name="Zhao F."/>
            <person name="Cao W."/>
        </authorList>
    </citation>
    <scope>NUCLEOTIDE SEQUENCE</scope>
    <source>
        <strain evidence="2">Rmic-2018</strain>
        <tissue evidence="2">Larvae</tissue>
    </source>
</reference>
<name>A0A9J6DHB3_RHIMP</name>
<feature type="compositionally biased region" description="Basic and acidic residues" evidence="1">
    <location>
        <begin position="46"/>
        <end position="95"/>
    </location>
</feature>
<evidence type="ECO:0000313" key="3">
    <source>
        <dbReference type="Proteomes" id="UP000821866"/>
    </source>
</evidence>
<evidence type="ECO:0000313" key="2">
    <source>
        <dbReference type="EMBL" id="KAH8021394.1"/>
    </source>
</evidence>
<feature type="region of interest" description="Disordered" evidence="1">
    <location>
        <begin position="38"/>
        <end position="128"/>
    </location>
</feature>
<feature type="region of interest" description="Disordered" evidence="1">
    <location>
        <begin position="238"/>
        <end position="261"/>
    </location>
</feature>
<accession>A0A9J6DHB3</accession>
<gene>
    <name evidence="2" type="ORF">HPB51_015574</name>
</gene>
<feature type="compositionally biased region" description="Basic and acidic residues" evidence="1">
    <location>
        <begin position="115"/>
        <end position="126"/>
    </location>
</feature>
<evidence type="ECO:0000256" key="1">
    <source>
        <dbReference type="SAM" id="MobiDB-lite"/>
    </source>
</evidence>
<dbReference type="VEuPathDB" id="VectorBase:LOC119177887"/>
<dbReference type="AlphaFoldDB" id="A0A9J6DHB3"/>